<name>J9GPF1_9ZZZZ</name>
<reference evidence="1" key="1">
    <citation type="journal article" date="2012" name="PLoS ONE">
        <title>Gene sets for utilization of primary and secondary nutrition supplies in the distal gut of endangered iberian lynx.</title>
        <authorList>
            <person name="Alcaide M."/>
            <person name="Messina E."/>
            <person name="Richter M."/>
            <person name="Bargiela R."/>
            <person name="Peplies J."/>
            <person name="Huws S.A."/>
            <person name="Newbold C.J."/>
            <person name="Golyshin P.N."/>
            <person name="Simon M.A."/>
            <person name="Lopez G."/>
            <person name="Yakimov M.M."/>
            <person name="Ferrer M."/>
        </authorList>
    </citation>
    <scope>NUCLEOTIDE SEQUENCE</scope>
</reference>
<accession>J9GPF1</accession>
<sequence>MTGDLFINGKDAYTEWGISLDPMSLSALMTPAPNKPLIESKSARMDGKQVIVGTANPPKMDEREITLTLNLTARTETIFFANYEKFCTELSKGILDIRTRFQPQVTYHTIYLSCIQFTQFMRGLAKFSLKLNEPNPKNRK</sequence>
<dbReference type="EMBL" id="AMCI01000361">
    <property type="protein sequence ID" value="EJX09584.1"/>
    <property type="molecule type" value="Genomic_DNA"/>
</dbReference>
<proteinExistence type="predicted"/>
<organism evidence="1">
    <name type="scientific">gut metagenome</name>
    <dbReference type="NCBI Taxonomy" id="749906"/>
    <lineage>
        <taxon>unclassified sequences</taxon>
        <taxon>metagenomes</taxon>
        <taxon>organismal metagenomes</taxon>
    </lineage>
</organism>
<comment type="caution">
    <text evidence="1">The sequence shown here is derived from an EMBL/GenBank/DDBJ whole genome shotgun (WGS) entry which is preliminary data.</text>
</comment>
<protein>
    <submittedName>
        <fullName evidence="1">Uncharacterized protein</fullName>
    </submittedName>
</protein>
<gene>
    <name evidence="1" type="ORF">EVA_02305</name>
</gene>
<evidence type="ECO:0000313" key="1">
    <source>
        <dbReference type="EMBL" id="EJX09584.1"/>
    </source>
</evidence>
<dbReference type="AlphaFoldDB" id="J9GPF1"/>